<gene>
    <name evidence="1" type="ORF">S06H3_19904</name>
</gene>
<name>X1KS06_9ZZZZ</name>
<organism evidence="1">
    <name type="scientific">marine sediment metagenome</name>
    <dbReference type="NCBI Taxonomy" id="412755"/>
    <lineage>
        <taxon>unclassified sequences</taxon>
        <taxon>metagenomes</taxon>
        <taxon>ecological metagenomes</taxon>
    </lineage>
</organism>
<accession>X1KS06</accession>
<protein>
    <submittedName>
        <fullName evidence="1">Uncharacterized protein</fullName>
    </submittedName>
</protein>
<comment type="caution">
    <text evidence="1">The sequence shown here is derived from an EMBL/GenBank/DDBJ whole genome shotgun (WGS) entry which is preliminary data.</text>
</comment>
<evidence type="ECO:0000313" key="1">
    <source>
        <dbReference type="EMBL" id="GAI09872.1"/>
    </source>
</evidence>
<dbReference type="AlphaFoldDB" id="X1KS06"/>
<reference evidence="1" key="1">
    <citation type="journal article" date="2014" name="Front. Microbiol.">
        <title>High frequency of phylogenetically diverse reductive dehalogenase-homologous genes in deep subseafloor sedimentary metagenomes.</title>
        <authorList>
            <person name="Kawai M."/>
            <person name="Futagami T."/>
            <person name="Toyoda A."/>
            <person name="Takaki Y."/>
            <person name="Nishi S."/>
            <person name="Hori S."/>
            <person name="Arai W."/>
            <person name="Tsubouchi T."/>
            <person name="Morono Y."/>
            <person name="Uchiyama I."/>
            <person name="Ito T."/>
            <person name="Fujiyama A."/>
            <person name="Inagaki F."/>
            <person name="Takami H."/>
        </authorList>
    </citation>
    <scope>NUCLEOTIDE SEQUENCE</scope>
    <source>
        <strain evidence="1">Expedition CK06-06</strain>
    </source>
</reference>
<dbReference type="EMBL" id="BARV01010247">
    <property type="protein sequence ID" value="GAI09872.1"/>
    <property type="molecule type" value="Genomic_DNA"/>
</dbReference>
<sequence length="116" mass="13431">MSDFEKITHITLYDMEKVITLSEGDTIVARYEIISSEDGTRYTALVIPVGHRFSLQMLGAVDEGYLVICGLNRLSYLFKKHGYLDVNYIMEKFRMNLCDGENFITLLKEMMPTRTF</sequence>
<proteinExistence type="predicted"/>